<accession>A0A9X2L183</accession>
<protein>
    <recommendedName>
        <fullName evidence="4">Lipoprotein</fullName>
    </recommendedName>
</protein>
<dbReference type="EMBL" id="JANDBC010000001">
    <property type="protein sequence ID" value="MCP9290400.1"/>
    <property type="molecule type" value="Genomic_DNA"/>
</dbReference>
<evidence type="ECO:0008006" key="4">
    <source>
        <dbReference type="Google" id="ProtNLM"/>
    </source>
</evidence>
<sequence>MKLFLALLFSGMIAFSCKEAQPHFLEINGDKIISNHALKFELTKPNGFRIAEPVTHYPTFNEHPFKVSLGGFIADSEAVFVHAEEVLDKSGTLDYSSLPRDTLSNIEFGIRSMCAELTEDEIQEEHDILYLQKHGFTLQPGVFLIQFLKNTDDMNMEYILSYATTVSSCSVEADTDFKESVRKRVQTIVELKKLN</sequence>
<name>A0A9X2L183_9BACT</name>
<proteinExistence type="predicted"/>
<comment type="caution">
    <text evidence="2">The sequence shown here is derived from an EMBL/GenBank/DDBJ whole genome shotgun (WGS) entry which is preliminary data.</text>
</comment>
<dbReference type="RefSeq" id="WP_255132450.1">
    <property type="nucleotide sequence ID" value="NZ_JANDBC010000001.1"/>
</dbReference>
<keyword evidence="3" id="KW-1185">Reference proteome</keyword>
<dbReference type="AlphaFoldDB" id="A0A9X2L183"/>
<dbReference type="Proteomes" id="UP001139125">
    <property type="component" value="Unassembled WGS sequence"/>
</dbReference>
<evidence type="ECO:0000256" key="1">
    <source>
        <dbReference type="SAM" id="SignalP"/>
    </source>
</evidence>
<feature type="chain" id="PRO_5040813205" description="Lipoprotein" evidence="1">
    <location>
        <begin position="21"/>
        <end position="195"/>
    </location>
</feature>
<evidence type="ECO:0000313" key="2">
    <source>
        <dbReference type="EMBL" id="MCP9290400.1"/>
    </source>
</evidence>
<evidence type="ECO:0000313" key="3">
    <source>
        <dbReference type="Proteomes" id="UP001139125"/>
    </source>
</evidence>
<reference evidence="2" key="1">
    <citation type="submission" date="2022-06" db="EMBL/GenBank/DDBJ databases">
        <title>Gracilimonas sp. CAU 1638 isolated from sea sediment.</title>
        <authorList>
            <person name="Kim W."/>
        </authorList>
    </citation>
    <scope>NUCLEOTIDE SEQUENCE</scope>
    <source>
        <strain evidence="2">CAU 1638</strain>
    </source>
</reference>
<organism evidence="2 3">
    <name type="scientific">Gracilimonas sediminicola</name>
    <dbReference type="NCBI Taxonomy" id="2952158"/>
    <lineage>
        <taxon>Bacteria</taxon>
        <taxon>Pseudomonadati</taxon>
        <taxon>Balneolota</taxon>
        <taxon>Balneolia</taxon>
        <taxon>Balneolales</taxon>
        <taxon>Balneolaceae</taxon>
        <taxon>Gracilimonas</taxon>
    </lineage>
</organism>
<feature type="signal peptide" evidence="1">
    <location>
        <begin position="1"/>
        <end position="20"/>
    </location>
</feature>
<keyword evidence="1" id="KW-0732">Signal</keyword>
<gene>
    <name evidence="2" type="ORF">NM125_02255</name>
</gene>
<dbReference type="PROSITE" id="PS51257">
    <property type="entry name" value="PROKAR_LIPOPROTEIN"/>
    <property type="match status" value="1"/>
</dbReference>